<evidence type="ECO:0000313" key="6">
    <source>
        <dbReference type="Proteomes" id="UP001219933"/>
    </source>
</evidence>
<name>A0AAF0EX93_9BASI</name>
<dbReference type="PANTHER" id="PTHR12652">
    <property type="entry name" value="PEROXISOMAL BIOGENESIS FACTOR 11"/>
    <property type="match status" value="1"/>
</dbReference>
<dbReference type="PANTHER" id="PTHR12652:SF25">
    <property type="entry name" value="MICROBODY (PEROXISOME) PROLIFERATION PROTEIN PEROXIN 11C (EUROFUNG)"/>
    <property type="match status" value="1"/>
</dbReference>
<accession>A0AAF0EX93</accession>
<evidence type="ECO:0008006" key="7">
    <source>
        <dbReference type="Google" id="ProtNLM"/>
    </source>
</evidence>
<evidence type="ECO:0000256" key="3">
    <source>
        <dbReference type="ARBA" id="ARBA00023140"/>
    </source>
</evidence>
<keyword evidence="6" id="KW-1185">Reference proteome</keyword>
<protein>
    <recommendedName>
        <fullName evidence="7">Peroxisomal biogenesis factor 11</fullName>
    </recommendedName>
</protein>
<keyword evidence="3" id="KW-0576">Peroxisome</keyword>
<gene>
    <name evidence="5" type="ORF">MCUN1_001243</name>
</gene>
<dbReference type="Pfam" id="PF05648">
    <property type="entry name" value="PEX11"/>
    <property type="match status" value="1"/>
</dbReference>
<dbReference type="InterPro" id="IPR008733">
    <property type="entry name" value="PEX11"/>
</dbReference>
<dbReference type="GO" id="GO:0005778">
    <property type="term" value="C:peroxisomal membrane"/>
    <property type="evidence" value="ECO:0007669"/>
    <property type="project" value="UniProtKB-SubCell"/>
</dbReference>
<evidence type="ECO:0000256" key="1">
    <source>
        <dbReference type="ARBA" id="ARBA00022593"/>
    </source>
</evidence>
<evidence type="ECO:0000256" key="2">
    <source>
        <dbReference type="ARBA" id="ARBA00023136"/>
    </source>
</evidence>
<proteinExistence type="predicted"/>
<sequence>MTTTSKPEKRTLTDEALGAFRYVPPSPTLDHAVRYLSTWSGTDKLLMITQYGSQVVMAVLLALHRFRARLHLARSPESKLVPRIRNLYALVADARILFRIWGILPMIQWMISMERVPPPNRYLHTIERLQGWSMVIYCPMEAAAYLAMHKIINLSDRVQNKLWLWGCRFWLLYVVLQLAHVVEDNRLLRLRSRALEKSRGHPAPKTKDGEAVELNEEQKITSDIWQDIENRKEALVSELWVNLGYLPLTLHWSVESGIISDFWVGVFGTIAAASGMRMGWKASA</sequence>
<evidence type="ECO:0000256" key="4">
    <source>
        <dbReference type="ARBA" id="ARBA00046271"/>
    </source>
</evidence>
<evidence type="ECO:0000313" key="5">
    <source>
        <dbReference type="EMBL" id="WFD34402.1"/>
    </source>
</evidence>
<keyword evidence="1" id="KW-0962">Peroxisome biogenesis</keyword>
<dbReference type="EMBL" id="CP119878">
    <property type="protein sequence ID" value="WFD34402.1"/>
    <property type="molecule type" value="Genomic_DNA"/>
</dbReference>
<organism evidence="5 6">
    <name type="scientific">Malassezia cuniculi</name>
    <dbReference type="NCBI Taxonomy" id="948313"/>
    <lineage>
        <taxon>Eukaryota</taxon>
        <taxon>Fungi</taxon>
        <taxon>Dikarya</taxon>
        <taxon>Basidiomycota</taxon>
        <taxon>Ustilaginomycotina</taxon>
        <taxon>Malasseziomycetes</taxon>
        <taxon>Malasseziales</taxon>
        <taxon>Malasseziaceae</taxon>
        <taxon>Malassezia</taxon>
    </lineage>
</organism>
<reference evidence="5" key="1">
    <citation type="submission" date="2023-03" db="EMBL/GenBank/DDBJ databases">
        <title>Mating type loci evolution in Malassezia.</title>
        <authorList>
            <person name="Coelho M.A."/>
        </authorList>
    </citation>
    <scope>NUCLEOTIDE SEQUENCE</scope>
    <source>
        <strain evidence="5">CBS 11721</strain>
    </source>
</reference>
<keyword evidence="2" id="KW-0472">Membrane</keyword>
<comment type="subcellular location">
    <subcellularLocation>
        <location evidence="4">Peroxisome membrane</location>
    </subcellularLocation>
</comment>
<dbReference type="Proteomes" id="UP001219933">
    <property type="component" value="Chromosome 2"/>
</dbReference>
<dbReference type="GO" id="GO:0016559">
    <property type="term" value="P:peroxisome fission"/>
    <property type="evidence" value="ECO:0007669"/>
    <property type="project" value="InterPro"/>
</dbReference>
<dbReference type="AlphaFoldDB" id="A0AAF0EX93"/>